<proteinExistence type="predicted"/>
<organism evidence="1 2">
    <name type="scientific">Plectus sambesii</name>
    <dbReference type="NCBI Taxonomy" id="2011161"/>
    <lineage>
        <taxon>Eukaryota</taxon>
        <taxon>Metazoa</taxon>
        <taxon>Ecdysozoa</taxon>
        <taxon>Nematoda</taxon>
        <taxon>Chromadorea</taxon>
        <taxon>Plectida</taxon>
        <taxon>Plectina</taxon>
        <taxon>Plectoidea</taxon>
        <taxon>Plectidae</taxon>
        <taxon>Plectus</taxon>
    </lineage>
</organism>
<dbReference type="Proteomes" id="UP000887566">
    <property type="component" value="Unplaced"/>
</dbReference>
<dbReference type="InterPro" id="IPR016024">
    <property type="entry name" value="ARM-type_fold"/>
</dbReference>
<dbReference type="PANTHER" id="PTHR34070">
    <property type="entry name" value="ARMADILLO-TYPE FOLD"/>
    <property type="match status" value="1"/>
</dbReference>
<reference evidence="2" key="1">
    <citation type="submission" date="2022-11" db="UniProtKB">
        <authorList>
            <consortium name="WormBaseParasite"/>
        </authorList>
    </citation>
    <scope>IDENTIFICATION</scope>
</reference>
<dbReference type="CDD" id="cd06561">
    <property type="entry name" value="AlkD_like"/>
    <property type="match status" value="1"/>
</dbReference>
<protein>
    <submittedName>
        <fullName evidence="2">DNA alkylation repair protein</fullName>
    </submittedName>
</protein>
<evidence type="ECO:0000313" key="1">
    <source>
        <dbReference type="Proteomes" id="UP000887566"/>
    </source>
</evidence>
<keyword evidence="1" id="KW-1185">Reference proteome</keyword>
<dbReference type="AlphaFoldDB" id="A0A914XFA3"/>
<accession>A0A914XFA3</accession>
<sequence length="242" mass="28431">MRVKEKINVDEIERSMRKFADKKHIKFSQWYLKTGKGEHGEGDKFIGLRVPAIRKISKLHLNMPLECIQKLLQSPFHEMRYLAKKAANDVAFKPIFDCYMLHRASINNWDLIDISAHHVVGRYLIDKDRTPLYELAKSESMWDRRIAMVATLHFIRAKEYTDTLRLAELLYNDQRHLVQTGVGWMIKEISNVSFSTAECFIAEQGAKMHRTSLVYAMHHFPKTKRQKYLKSAREVNNLLLLQ</sequence>
<dbReference type="Gene3D" id="1.25.10.90">
    <property type="match status" value="1"/>
</dbReference>
<name>A0A914XFA3_9BILA</name>
<dbReference type="SUPFAM" id="SSF48371">
    <property type="entry name" value="ARM repeat"/>
    <property type="match status" value="1"/>
</dbReference>
<dbReference type="PANTHER" id="PTHR34070:SF1">
    <property type="entry name" value="DNA ALKYLATION REPAIR PROTEIN"/>
    <property type="match status" value="1"/>
</dbReference>
<dbReference type="Pfam" id="PF08713">
    <property type="entry name" value="DNA_alkylation"/>
    <property type="match status" value="1"/>
</dbReference>
<evidence type="ECO:0000313" key="2">
    <source>
        <dbReference type="WBParaSite" id="PSAMB.scaffold784size41397.g8861.t1"/>
    </source>
</evidence>
<dbReference type="InterPro" id="IPR014825">
    <property type="entry name" value="DNA_alkylation"/>
</dbReference>
<dbReference type="WBParaSite" id="PSAMB.scaffold784size41397.g8861.t1">
    <property type="protein sequence ID" value="PSAMB.scaffold784size41397.g8861.t1"/>
    <property type="gene ID" value="PSAMB.scaffold784size41397.g8861"/>
</dbReference>